<proteinExistence type="inferred from homology"/>
<dbReference type="CDD" id="cd16964">
    <property type="entry name" value="YqgF"/>
    <property type="match status" value="1"/>
</dbReference>
<keyword evidence="2 5" id="KW-0690">Ribosome biogenesis</keyword>
<dbReference type="HAMAP" id="MF_00651">
    <property type="entry name" value="Nuclease_YqgF"/>
    <property type="match status" value="1"/>
</dbReference>
<dbReference type="Pfam" id="PF03652">
    <property type="entry name" value="RuvX"/>
    <property type="match status" value="1"/>
</dbReference>
<gene>
    <name evidence="7" type="ORF">PG2T_08895</name>
</gene>
<comment type="function">
    <text evidence="5">Could be a nuclease involved in processing of the 5'-end of pre-16S rRNA.</text>
</comment>
<dbReference type="GO" id="GO:0016788">
    <property type="term" value="F:hydrolase activity, acting on ester bonds"/>
    <property type="evidence" value="ECO:0007669"/>
    <property type="project" value="UniProtKB-UniRule"/>
</dbReference>
<dbReference type="FunCoup" id="A0A1B1YU70">
    <property type="interactions" value="335"/>
</dbReference>
<feature type="domain" description="YqgF/RNase H-like" evidence="6">
    <location>
        <begin position="3"/>
        <end position="102"/>
    </location>
</feature>
<evidence type="ECO:0000256" key="4">
    <source>
        <dbReference type="ARBA" id="ARBA00022801"/>
    </source>
</evidence>
<organism evidence="7 8">
    <name type="scientific">Immundisolibacter cernigliae</name>
    <dbReference type="NCBI Taxonomy" id="1810504"/>
    <lineage>
        <taxon>Bacteria</taxon>
        <taxon>Pseudomonadati</taxon>
        <taxon>Pseudomonadota</taxon>
        <taxon>Gammaproteobacteria</taxon>
        <taxon>Immundisolibacterales</taxon>
        <taxon>Immundisolibacteraceae</taxon>
        <taxon>Immundisolibacter</taxon>
    </lineage>
</organism>
<evidence type="ECO:0000259" key="6">
    <source>
        <dbReference type="SMART" id="SM00732"/>
    </source>
</evidence>
<dbReference type="PANTHER" id="PTHR33317">
    <property type="entry name" value="POLYNUCLEOTIDYL TRANSFERASE, RIBONUCLEASE H-LIKE SUPERFAMILY PROTEIN"/>
    <property type="match status" value="1"/>
</dbReference>
<dbReference type="PANTHER" id="PTHR33317:SF4">
    <property type="entry name" value="POLYNUCLEOTIDYL TRANSFERASE, RIBONUCLEASE H-LIKE SUPERFAMILY PROTEIN"/>
    <property type="match status" value="1"/>
</dbReference>
<dbReference type="SUPFAM" id="SSF53098">
    <property type="entry name" value="Ribonuclease H-like"/>
    <property type="match status" value="1"/>
</dbReference>
<dbReference type="AlphaFoldDB" id="A0A1B1YU70"/>
<comment type="subcellular location">
    <subcellularLocation>
        <location evidence="5">Cytoplasm</location>
    </subcellularLocation>
</comment>
<sequence length="137" mass="14521">MSGLVLGFDYGHKRIGVATGQALTGTATPLATLPNPQAAGWADVDALLDHWRPTQLVVGLPLAADGTDTPVSLAARQFAAALGKRTGTPVALIDERLSSHEAEARLLADGRRHEAVRRERDAMAAAIIVETWLAEQH</sequence>
<dbReference type="EC" id="3.1.-.-" evidence="5"/>
<dbReference type="GO" id="GO:0005829">
    <property type="term" value="C:cytosol"/>
    <property type="evidence" value="ECO:0007669"/>
    <property type="project" value="TreeGrafter"/>
</dbReference>
<keyword evidence="3 5" id="KW-0540">Nuclease</keyword>
<evidence type="ECO:0000256" key="2">
    <source>
        <dbReference type="ARBA" id="ARBA00022517"/>
    </source>
</evidence>
<dbReference type="NCBIfam" id="TIGR00250">
    <property type="entry name" value="RNAse_H_YqgF"/>
    <property type="match status" value="1"/>
</dbReference>
<accession>A0A1B1YU70</accession>
<dbReference type="SMART" id="SM00732">
    <property type="entry name" value="YqgFc"/>
    <property type="match status" value="1"/>
</dbReference>
<dbReference type="EMBL" id="CP014671">
    <property type="protein sequence ID" value="ANX04279.1"/>
    <property type="molecule type" value="Genomic_DNA"/>
</dbReference>
<keyword evidence="4 5" id="KW-0378">Hydrolase</keyword>
<dbReference type="InterPro" id="IPR037027">
    <property type="entry name" value="YqgF/RNaseH-like_dom_sf"/>
</dbReference>
<dbReference type="GO" id="GO:0000967">
    <property type="term" value="P:rRNA 5'-end processing"/>
    <property type="evidence" value="ECO:0007669"/>
    <property type="project" value="UniProtKB-UniRule"/>
</dbReference>
<keyword evidence="8" id="KW-1185">Reference proteome</keyword>
<dbReference type="GO" id="GO:0004518">
    <property type="term" value="F:nuclease activity"/>
    <property type="evidence" value="ECO:0007669"/>
    <property type="project" value="UniProtKB-KW"/>
</dbReference>
<dbReference type="STRING" id="1810504.PG2T_08895"/>
<comment type="similarity">
    <text evidence="5">Belongs to the YqgF HJR family.</text>
</comment>
<evidence type="ECO:0000256" key="3">
    <source>
        <dbReference type="ARBA" id="ARBA00022722"/>
    </source>
</evidence>
<reference evidence="8" key="1">
    <citation type="submission" date="2016-03" db="EMBL/GenBank/DDBJ databases">
        <title>Complete genome sequence of Solimmundus cernigliae, representing a novel lineage of polycyclic aromatic hydrocarbon degraders within the Gammaproteobacteria.</title>
        <authorList>
            <person name="Singleton D.R."/>
            <person name="Dickey A.N."/>
            <person name="Scholl E.H."/>
            <person name="Wright F.A."/>
            <person name="Aitken M.D."/>
        </authorList>
    </citation>
    <scope>NUCLEOTIDE SEQUENCE [LARGE SCALE GENOMIC DNA]</scope>
    <source>
        <strain evidence="8">TR3.2</strain>
    </source>
</reference>
<name>A0A1B1YU70_9GAMM</name>
<evidence type="ECO:0000313" key="8">
    <source>
        <dbReference type="Proteomes" id="UP000092952"/>
    </source>
</evidence>
<dbReference type="Proteomes" id="UP000092952">
    <property type="component" value="Chromosome"/>
</dbReference>
<evidence type="ECO:0000256" key="1">
    <source>
        <dbReference type="ARBA" id="ARBA00022490"/>
    </source>
</evidence>
<evidence type="ECO:0000256" key="5">
    <source>
        <dbReference type="HAMAP-Rule" id="MF_00651"/>
    </source>
</evidence>
<dbReference type="KEGG" id="gbi:PG2T_08895"/>
<protein>
    <recommendedName>
        <fullName evidence="5">Putative pre-16S rRNA nuclease</fullName>
        <ecNumber evidence="5">3.1.-.-</ecNumber>
    </recommendedName>
</protein>
<dbReference type="InterPro" id="IPR005227">
    <property type="entry name" value="YqgF"/>
</dbReference>
<dbReference type="InterPro" id="IPR012337">
    <property type="entry name" value="RNaseH-like_sf"/>
</dbReference>
<dbReference type="InterPro" id="IPR006641">
    <property type="entry name" value="YqgF/RNaseH-like_dom"/>
</dbReference>
<dbReference type="RefSeq" id="WP_068804329.1">
    <property type="nucleotide sequence ID" value="NZ_CP014671.1"/>
</dbReference>
<dbReference type="InParanoid" id="A0A1B1YU70"/>
<dbReference type="OrthoDB" id="9796140at2"/>
<evidence type="ECO:0000313" key="7">
    <source>
        <dbReference type="EMBL" id="ANX04279.1"/>
    </source>
</evidence>
<keyword evidence="1 5" id="KW-0963">Cytoplasm</keyword>
<dbReference type="Gene3D" id="3.30.420.140">
    <property type="entry name" value="YqgF/RNase H-like domain"/>
    <property type="match status" value="1"/>
</dbReference>